<feature type="coiled-coil region" evidence="1">
    <location>
        <begin position="245"/>
        <end position="272"/>
    </location>
</feature>
<dbReference type="OrthoDB" id="417450at2759"/>
<evidence type="ECO:0000256" key="2">
    <source>
        <dbReference type="SAM" id="MobiDB-lite"/>
    </source>
</evidence>
<dbReference type="PROSITE" id="PS51035">
    <property type="entry name" value="BAG"/>
    <property type="match status" value="1"/>
</dbReference>
<evidence type="ECO:0000313" key="4">
    <source>
        <dbReference type="EMBL" id="ODQ64560.1"/>
    </source>
</evidence>
<dbReference type="STRING" id="857566.A0A1E3PGX1"/>
<dbReference type="Gene3D" id="1.20.58.120">
    <property type="entry name" value="BAG domain"/>
    <property type="match status" value="1"/>
</dbReference>
<keyword evidence="1" id="KW-0175">Coiled coil</keyword>
<feature type="region of interest" description="Disordered" evidence="2">
    <location>
        <begin position="71"/>
        <end position="97"/>
    </location>
</feature>
<evidence type="ECO:0000259" key="3">
    <source>
        <dbReference type="PROSITE" id="PS51035"/>
    </source>
</evidence>
<feature type="compositionally biased region" description="Basic and acidic residues" evidence="2">
    <location>
        <begin position="75"/>
        <end position="97"/>
    </location>
</feature>
<gene>
    <name evidence="4" type="ORF">NADFUDRAFT_83521</name>
</gene>
<evidence type="ECO:0000313" key="5">
    <source>
        <dbReference type="Proteomes" id="UP000095009"/>
    </source>
</evidence>
<feature type="domain" description="BAG" evidence="3">
    <location>
        <begin position="214"/>
        <end position="263"/>
    </location>
</feature>
<dbReference type="Proteomes" id="UP000095009">
    <property type="component" value="Unassembled WGS sequence"/>
</dbReference>
<reference evidence="4 5" key="1">
    <citation type="journal article" date="2016" name="Proc. Natl. Acad. Sci. U.S.A.">
        <title>Comparative genomics of biotechnologically important yeasts.</title>
        <authorList>
            <person name="Riley R."/>
            <person name="Haridas S."/>
            <person name="Wolfe K.H."/>
            <person name="Lopes M.R."/>
            <person name="Hittinger C.T."/>
            <person name="Goeker M."/>
            <person name="Salamov A.A."/>
            <person name="Wisecaver J.H."/>
            <person name="Long T.M."/>
            <person name="Calvey C.H."/>
            <person name="Aerts A.L."/>
            <person name="Barry K.W."/>
            <person name="Choi C."/>
            <person name="Clum A."/>
            <person name="Coughlan A.Y."/>
            <person name="Deshpande S."/>
            <person name="Douglass A.P."/>
            <person name="Hanson S.J."/>
            <person name="Klenk H.-P."/>
            <person name="LaButti K.M."/>
            <person name="Lapidus A."/>
            <person name="Lindquist E.A."/>
            <person name="Lipzen A.M."/>
            <person name="Meier-Kolthoff J.P."/>
            <person name="Ohm R.A."/>
            <person name="Otillar R.P."/>
            <person name="Pangilinan J.L."/>
            <person name="Peng Y."/>
            <person name="Rokas A."/>
            <person name="Rosa C.A."/>
            <person name="Scheuner C."/>
            <person name="Sibirny A.A."/>
            <person name="Slot J.C."/>
            <person name="Stielow J.B."/>
            <person name="Sun H."/>
            <person name="Kurtzman C.P."/>
            <person name="Blackwell M."/>
            <person name="Grigoriev I.V."/>
            <person name="Jeffries T.W."/>
        </authorList>
    </citation>
    <scope>NUCLEOTIDE SEQUENCE [LARGE SCALE GENOMIC DNA]</scope>
    <source>
        <strain evidence="4 5">DSM 6958</strain>
    </source>
</reference>
<proteinExistence type="predicted"/>
<dbReference type="GO" id="GO:0051087">
    <property type="term" value="F:protein-folding chaperone binding"/>
    <property type="evidence" value="ECO:0007669"/>
    <property type="project" value="InterPro"/>
</dbReference>
<dbReference type="EMBL" id="KV454411">
    <property type="protein sequence ID" value="ODQ64560.1"/>
    <property type="molecule type" value="Genomic_DNA"/>
</dbReference>
<keyword evidence="5" id="KW-1185">Reference proteome</keyword>
<evidence type="ECO:0000256" key="1">
    <source>
        <dbReference type="SAM" id="Coils"/>
    </source>
</evidence>
<organism evidence="4 5">
    <name type="scientific">Nadsonia fulvescens var. elongata DSM 6958</name>
    <dbReference type="NCBI Taxonomy" id="857566"/>
    <lineage>
        <taxon>Eukaryota</taxon>
        <taxon>Fungi</taxon>
        <taxon>Dikarya</taxon>
        <taxon>Ascomycota</taxon>
        <taxon>Saccharomycotina</taxon>
        <taxon>Dipodascomycetes</taxon>
        <taxon>Dipodascales</taxon>
        <taxon>Dipodascales incertae sedis</taxon>
        <taxon>Nadsonia</taxon>
    </lineage>
</organism>
<dbReference type="AlphaFoldDB" id="A0A1E3PGX1"/>
<dbReference type="InterPro" id="IPR036533">
    <property type="entry name" value="BAG_dom_sf"/>
</dbReference>
<name>A0A1E3PGX1_9ASCO</name>
<accession>A0A1E3PGX1</accession>
<dbReference type="SUPFAM" id="SSF63491">
    <property type="entry name" value="BAG domain"/>
    <property type="match status" value="1"/>
</dbReference>
<dbReference type="InterPro" id="IPR003103">
    <property type="entry name" value="BAG_domain"/>
</dbReference>
<protein>
    <recommendedName>
        <fullName evidence="3">BAG domain-containing protein</fullName>
    </recommendedName>
</protein>
<dbReference type="Pfam" id="PF02179">
    <property type="entry name" value="BAG"/>
    <property type="match status" value="1"/>
</dbReference>
<sequence length="272" mass="31263">MFRKLASNLGFSKEFTPLPTPPKSIIISYGKNAFNLAFDAEDSKDEKRPERGPTVGFVRKKVLEIVESLEQGKQASDKKSENATQEKDHPIDKKSDSSRVILVHRGRKLTDDDSPLADRGVETGDKILVLLAKIGAYNQPGISLKELKSRQKYLEKQEIIRAEKSRTAALGPRDKIQKILDDFERDIKPLYTTYLTEVTKQKEAEVPNLDIIKEQHKVLEELILQRLFKFDEIDTMGDPEIRKFRKDSINEVQEYHNNIDRLMNELKAKTKL</sequence>